<organism evidence="9 10">
    <name type="scientific">Propioniferax innocua</name>
    <dbReference type="NCBI Taxonomy" id="1753"/>
    <lineage>
        <taxon>Bacteria</taxon>
        <taxon>Bacillati</taxon>
        <taxon>Actinomycetota</taxon>
        <taxon>Actinomycetes</taxon>
        <taxon>Propionibacteriales</taxon>
        <taxon>Propionibacteriaceae</taxon>
        <taxon>Propioniferax</taxon>
    </lineage>
</organism>
<evidence type="ECO:0000313" key="10">
    <source>
        <dbReference type="Proteomes" id="UP000316196"/>
    </source>
</evidence>
<feature type="transmembrane region" description="Helical" evidence="8">
    <location>
        <begin position="237"/>
        <end position="262"/>
    </location>
</feature>
<dbReference type="Proteomes" id="UP000316196">
    <property type="component" value="Unassembled WGS sequence"/>
</dbReference>
<feature type="transmembrane region" description="Helical" evidence="8">
    <location>
        <begin position="119"/>
        <end position="138"/>
    </location>
</feature>
<reference evidence="9 10" key="1">
    <citation type="submission" date="2019-06" db="EMBL/GenBank/DDBJ databases">
        <title>Sequencing the genomes of 1000 actinobacteria strains.</title>
        <authorList>
            <person name="Klenk H.-P."/>
        </authorList>
    </citation>
    <scope>NUCLEOTIDE SEQUENCE [LARGE SCALE GENOMIC DNA]</scope>
    <source>
        <strain evidence="9 10">DSM 8251</strain>
    </source>
</reference>
<evidence type="ECO:0000256" key="2">
    <source>
        <dbReference type="ARBA" id="ARBA00007935"/>
    </source>
</evidence>
<dbReference type="AlphaFoldDB" id="A0A542ZQK8"/>
<comment type="caution">
    <text evidence="9">The sequence shown here is derived from an EMBL/GenBank/DDBJ whole genome shotgun (WGS) entry which is preliminary data.</text>
</comment>
<keyword evidence="3" id="KW-0813">Transport</keyword>
<dbReference type="GO" id="GO:0033214">
    <property type="term" value="P:siderophore-iron import into cell"/>
    <property type="evidence" value="ECO:0007669"/>
    <property type="project" value="TreeGrafter"/>
</dbReference>
<dbReference type="GO" id="GO:0005886">
    <property type="term" value="C:plasma membrane"/>
    <property type="evidence" value="ECO:0007669"/>
    <property type="project" value="UniProtKB-SubCell"/>
</dbReference>
<feature type="transmembrane region" description="Helical" evidence="8">
    <location>
        <begin position="95"/>
        <end position="113"/>
    </location>
</feature>
<evidence type="ECO:0000313" key="9">
    <source>
        <dbReference type="EMBL" id="TQL62500.1"/>
    </source>
</evidence>
<dbReference type="RefSeq" id="WP_211345784.1">
    <property type="nucleotide sequence ID" value="NZ_BAAAMD010000003.1"/>
</dbReference>
<dbReference type="Pfam" id="PF01032">
    <property type="entry name" value="FecCD"/>
    <property type="match status" value="1"/>
</dbReference>
<comment type="similarity">
    <text evidence="2">Belongs to the binding-protein-dependent transport system permease family. FecCD subfamily.</text>
</comment>
<dbReference type="PANTHER" id="PTHR30472">
    <property type="entry name" value="FERRIC ENTEROBACTIN TRANSPORT SYSTEM PERMEASE PROTEIN"/>
    <property type="match status" value="1"/>
</dbReference>
<dbReference type="InterPro" id="IPR000522">
    <property type="entry name" value="ABC_transptr_permease_BtuC"/>
</dbReference>
<evidence type="ECO:0000256" key="5">
    <source>
        <dbReference type="ARBA" id="ARBA00022692"/>
    </source>
</evidence>
<evidence type="ECO:0000256" key="3">
    <source>
        <dbReference type="ARBA" id="ARBA00022448"/>
    </source>
</evidence>
<feature type="transmembrane region" description="Helical" evidence="8">
    <location>
        <begin position="63"/>
        <end position="83"/>
    </location>
</feature>
<dbReference type="SUPFAM" id="SSF81345">
    <property type="entry name" value="ABC transporter involved in vitamin B12 uptake, BtuC"/>
    <property type="match status" value="1"/>
</dbReference>
<dbReference type="GO" id="GO:0022857">
    <property type="term" value="F:transmembrane transporter activity"/>
    <property type="evidence" value="ECO:0007669"/>
    <property type="project" value="InterPro"/>
</dbReference>
<evidence type="ECO:0000256" key="4">
    <source>
        <dbReference type="ARBA" id="ARBA00022475"/>
    </source>
</evidence>
<feature type="transmembrane region" description="Helical" evidence="8">
    <location>
        <begin position="307"/>
        <end position="328"/>
    </location>
</feature>
<evidence type="ECO:0000256" key="8">
    <source>
        <dbReference type="SAM" id="Phobius"/>
    </source>
</evidence>
<comment type="subcellular location">
    <subcellularLocation>
        <location evidence="1">Cell membrane</location>
        <topology evidence="1">Multi-pass membrane protein</topology>
    </subcellularLocation>
</comment>
<feature type="transmembrane region" description="Helical" evidence="8">
    <location>
        <begin position="150"/>
        <end position="173"/>
    </location>
</feature>
<dbReference type="PANTHER" id="PTHR30472:SF27">
    <property type="entry name" value="PETROBACTIN IMPORT SYSTEM PERMEASE PROTEIN YCLN"/>
    <property type="match status" value="1"/>
</dbReference>
<evidence type="ECO:0000256" key="1">
    <source>
        <dbReference type="ARBA" id="ARBA00004651"/>
    </source>
</evidence>
<evidence type="ECO:0000256" key="7">
    <source>
        <dbReference type="ARBA" id="ARBA00023136"/>
    </source>
</evidence>
<evidence type="ECO:0000256" key="6">
    <source>
        <dbReference type="ARBA" id="ARBA00022989"/>
    </source>
</evidence>
<protein>
    <submittedName>
        <fullName evidence="9">Iron complex transport system permease protein</fullName>
    </submittedName>
</protein>
<proteinExistence type="inferred from homology"/>
<dbReference type="Gene3D" id="1.10.3470.10">
    <property type="entry name" value="ABC transporter involved in vitamin B12 uptake, BtuC"/>
    <property type="match status" value="1"/>
</dbReference>
<keyword evidence="4" id="KW-1003">Cell membrane</keyword>
<dbReference type="EMBL" id="VFOR01000001">
    <property type="protein sequence ID" value="TQL62500.1"/>
    <property type="molecule type" value="Genomic_DNA"/>
</dbReference>
<sequence>MSLLELRQPLLSAAPAAAESRREPRARRLFPAAMITLVVVLVALSLNVGAADLTLDVLFTSRIPRTLAVLLAGAAMAIGGLLMQLLVRNRFVEPATVGTTESAGVGLLAVTILTPGMPIAGKMAVAIITALLGTFAFLRILRAVPPRSSLIVVPLVGIMFSGVIASMTTFVAYRTDMLATLQVWMTGDFSGVIRGRFELLWIVAGVLVVTYLVADRFTVAALGREHAIGLGLDYRRVVALGMALVAVTSAVCVVVVGALPFLGLVVPNLVSMIMGDNLRRSLPVVALSGSAFVLVCDLLARTINHPFEVPVGVVVGVIGGIVFLVMLLRQRR</sequence>
<feature type="transmembrane region" description="Helical" evidence="8">
    <location>
        <begin position="193"/>
        <end position="214"/>
    </location>
</feature>
<accession>A0A542ZQK8</accession>
<name>A0A542ZQK8_9ACTN</name>
<gene>
    <name evidence="9" type="ORF">FB460_0277</name>
</gene>
<keyword evidence="10" id="KW-1185">Reference proteome</keyword>
<keyword evidence="7 8" id="KW-0472">Membrane</keyword>
<keyword evidence="6 8" id="KW-1133">Transmembrane helix</keyword>
<dbReference type="InterPro" id="IPR037294">
    <property type="entry name" value="ABC_BtuC-like"/>
</dbReference>
<keyword evidence="5 8" id="KW-0812">Transmembrane</keyword>
<feature type="transmembrane region" description="Helical" evidence="8">
    <location>
        <begin position="29"/>
        <end position="51"/>
    </location>
</feature>
<dbReference type="CDD" id="cd06550">
    <property type="entry name" value="TM_ABC_iron-siderophores_like"/>
    <property type="match status" value="1"/>
</dbReference>